<dbReference type="SUPFAM" id="SSF52540">
    <property type="entry name" value="P-loop containing nucleoside triphosphate hydrolases"/>
    <property type="match status" value="1"/>
</dbReference>
<dbReference type="Gene3D" id="3.40.50.300">
    <property type="entry name" value="P-loop containing nucleotide triphosphate hydrolases"/>
    <property type="match status" value="1"/>
</dbReference>
<accession>A0ABW5TJF0</accession>
<evidence type="ECO:0000256" key="6">
    <source>
        <dbReference type="ARBA" id="ARBA00023136"/>
    </source>
</evidence>
<dbReference type="InterPro" id="IPR017871">
    <property type="entry name" value="ABC_transporter-like_CS"/>
</dbReference>
<evidence type="ECO:0000256" key="4">
    <source>
        <dbReference type="ARBA" id="ARBA00022741"/>
    </source>
</evidence>
<protein>
    <submittedName>
        <fullName evidence="8">Amino acid ABC transporter ATP-binding protein</fullName>
    </submittedName>
</protein>
<evidence type="ECO:0000313" key="8">
    <source>
        <dbReference type="EMBL" id="MFD2728613.1"/>
    </source>
</evidence>
<keyword evidence="9" id="KW-1185">Reference proteome</keyword>
<dbReference type="PIRSF" id="PIRSF039085">
    <property type="entry name" value="ABC_ATPase_HisP"/>
    <property type="match status" value="1"/>
</dbReference>
<evidence type="ECO:0000313" key="9">
    <source>
        <dbReference type="Proteomes" id="UP001597427"/>
    </source>
</evidence>
<comment type="caution">
    <text evidence="8">The sequence shown here is derived from an EMBL/GenBank/DDBJ whole genome shotgun (WGS) entry which is preliminary data.</text>
</comment>
<feature type="domain" description="ABC transporter" evidence="7">
    <location>
        <begin position="4"/>
        <end position="241"/>
    </location>
</feature>
<reference evidence="9" key="1">
    <citation type="journal article" date="2019" name="Int. J. Syst. Evol. Microbiol.">
        <title>The Global Catalogue of Microorganisms (GCM) 10K type strain sequencing project: providing services to taxonomists for standard genome sequencing and annotation.</title>
        <authorList>
            <consortium name="The Broad Institute Genomics Platform"/>
            <consortium name="The Broad Institute Genome Sequencing Center for Infectious Disease"/>
            <person name="Wu L."/>
            <person name="Ma J."/>
        </authorList>
    </citation>
    <scope>NUCLEOTIDE SEQUENCE [LARGE SCALE GENOMIC DNA]</scope>
    <source>
        <strain evidence="9">TISTR 932</strain>
    </source>
</reference>
<keyword evidence="5 8" id="KW-0067">ATP-binding</keyword>
<dbReference type="GO" id="GO:0005524">
    <property type="term" value="F:ATP binding"/>
    <property type="evidence" value="ECO:0007669"/>
    <property type="project" value="UniProtKB-KW"/>
</dbReference>
<name>A0ABW5TJF0_9ENTE</name>
<keyword evidence="4" id="KW-0547">Nucleotide-binding</keyword>
<dbReference type="InterPro" id="IPR050086">
    <property type="entry name" value="MetN_ABC_transporter-like"/>
</dbReference>
<dbReference type="PROSITE" id="PS50893">
    <property type="entry name" value="ABC_TRANSPORTER_2"/>
    <property type="match status" value="1"/>
</dbReference>
<evidence type="ECO:0000256" key="2">
    <source>
        <dbReference type="ARBA" id="ARBA00022448"/>
    </source>
</evidence>
<keyword evidence="6" id="KW-0472">Membrane</keyword>
<dbReference type="InterPro" id="IPR027417">
    <property type="entry name" value="P-loop_NTPase"/>
</dbReference>
<dbReference type="EMBL" id="JBHUMO010000027">
    <property type="protein sequence ID" value="MFD2728613.1"/>
    <property type="molecule type" value="Genomic_DNA"/>
</dbReference>
<dbReference type="Proteomes" id="UP001597427">
    <property type="component" value="Unassembled WGS sequence"/>
</dbReference>
<evidence type="ECO:0000259" key="7">
    <source>
        <dbReference type="PROSITE" id="PS50893"/>
    </source>
</evidence>
<dbReference type="PANTHER" id="PTHR43166:SF35">
    <property type="entry name" value="L-CYSTINE IMPORT ATP-BINDING PROTEIN TCYN"/>
    <property type="match status" value="1"/>
</dbReference>
<dbReference type="SMART" id="SM00382">
    <property type="entry name" value="AAA"/>
    <property type="match status" value="1"/>
</dbReference>
<dbReference type="PROSITE" id="PS00211">
    <property type="entry name" value="ABC_TRANSPORTER_1"/>
    <property type="match status" value="1"/>
</dbReference>
<sequence length="252" mass="28057">MIEAQVFGLKKQFGKNEILKGIDLTVQRGEVVCIIGPSGSGKTTFLRCLNLLEEPNEGSYQLDDTMYNLAGIGAKQAREIALKTAMVFQSYELFSHMTILKNVMEGLVTPRKVKKKEAEQIALDALRRVGLEDKKDMYPIQLSGGQQQRVGIARAMALTPEILLFDEPTSALDPELVGEVLAVMRKLADSGQTMIVVTHEMQFAQEVADKVIFMADGYIVEEGSPDDVFNHPKEDRTKQFLAQVRFKEVMSA</sequence>
<dbReference type="PANTHER" id="PTHR43166">
    <property type="entry name" value="AMINO ACID IMPORT ATP-BINDING PROTEIN"/>
    <property type="match status" value="1"/>
</dbReference>
<proteinExistence type="predicted"/>
<gene>
    <name evidence="8" type="ORF">ACFSR0_04115</name>
</gene>
<keyword evidence="2" id="KW-0813">Transport</keyword>
<evidence type="ECO:0000256" key="1">
    <source>
        <dbReference type="ARBA" id="ARBA00004202"/>
    </source>
</evidence>
<dbReference type="InterPro" id="IPR003593">
    <property type="entry name" value="AAA+_ATPase"/>
</dbReference>
<dbReference type="InterPro" id="IPR030679">
    <property type="entry name" value="ABC_ATPase_HisP-typ"/>
</dbReference>
<dbReference type="Pfam" id="PF00005">
    <property type="entry name" value="ABC_tran"/>
    <property type="match status" value="1"/>
</dbReference>
<dbReference type="CDD" id="cd03262">
    <property type="entry name" value="ABC_HisP_GlnQ"/>
    <property type="match status" value="1"/>
</dbReference>
<comment type="subcellular location">
    <subcellularLocation>
        <location evidence="1">Cell membrane</location>
        <topology evidence="1">Peripheral membrane protein</topology>
    </subcellularLocation>
</comment>
<evidence type="ECO:0000256" key="3">
    <source>
        <dbReference type="ARBA" id="ARBA00022475"/>
    </source>
</evidence>
<dbReference type="InterPro" id="IPR003439">
    <property type="entry name" value="ABC_transporter-like_ATP-bd"/>
</dbReference>
<keyword evidence="3" id="KW-1003">Cell membrane</keyword>
<evidence type="ECO:0000256" key="5">
    <source>
        <dbReference type="ARBA" id="ARBA00022840"/>
    </source>
</evidence>
<organism evidence="8 9">
    <name type="scientific">Enterococcus camelliae</name>
    <dbReference type="NCBI Taxonomy" id="453959"/>
    <lineage>
        <taxon>Bacteria</taxon>
        <taxon>Bacillati</taxon>
        <taxon>Bacillota</taxon>
        <taxon>Bacilli</taxon>
        <taxon>Lactobacillales</taxon>
        <taxon>Enterococcaceae</taxon>
        <taxon>Enterococcus</taxon>
    </lineage>
</organism>
<dbReference type="RefSeq" id="WP_379980187.1">
    <property type="nucleotide sequence ID" value="NZ_JBHUMO010000027.1"/>
</dbReference>